<reference evidence="3" key="1">
    <citation type="journal article" date="2019" name="Int. J. Syst. Evol. Microbiol.">
        <title>The Global Catalogue of Microorganisms (GCM) 10K type strain sequencing project: providing services to taxonomists for standard genome sequencing and annotation.</title>
        <authorList>
            <consortium name="The Broad Institute Genomics Platform"/>
            <consortium name="The Broad Institute Genome Sequencing Center for Infectious Disease"/>
            <person name="Wu L."/>
            <person name="Ma J."/>
        </authorList>
    </citation>
    <scope>NUCLEOTIDE SEQUENCE [LARGE SCALE GENOMIC DNA]</scope>
    <source>
        <strain evidence="3">GH52</strain>
    </source>
</reference>
<evidence type="ECO:0000256" key="1">
    <source>
        <dbReference type="SAM" id="Phobius"/>
    </source>
</evidence>
<comment type="caution">
    <text evidence="2">The sequence shown here is derived from an EMBL/GenBank/DDBJ whole genome shotgun (WGS) entry which is preliminary data.</text>
</comment>
<feature type="transmembrane region" description="Helical" evidence="1">
    <location>
        <begin position="67"/>
        <end position="87"/>
    </location>
</feature>
<dbReference type="EMBL" id="JBHUHO010000030">
    <property type="protein sequence ID" value="MFD2116537.1"/>
    <property type="molecule type" value="Genomic_DNA"/>
</dbReference>
<dbReference type="Proteomes" id="UP001597362">
    <property type="component" value="Unassembled WGS sequence"/>
</dbReference>
<keyword evidence="1" id="KW-0472">Membrane</keyword>
<accession>A0ABW4YLY1</accession>
<dbReference type="RefSeq" id="WP_377772793.1">
    <property type="nucleotide sequence ID" value="NZ_JBHUHO010000030.1"/>
</dbReference>
<dbReference type="Pfam" id="PF14007">
    <property type="entry name" value="YtpI"/>
    <property type="match status" value="1"/>
</dbReference>
<proteinExistence type="predicted"/>
<gene>
    <name evidence="2" type="ORF">ACFSJH_12465</name>
</gene>
<keyword evidence="1" id="KW-0812">Transmembrane</keyword>
<evidence type="ECO:0000313" key="2">
    <source>
        <dbReference type="EMBL" id="MFD2116537.1"/>
    </source>
</evidence>
<keyword evidence="3" id="KW-1185">Reference proteome</keyword>
<keyword evidence="1" id="KW-1133">Transmembrane helix</keyword>
<evidence type="ECO:0000313" key="3">
    <source>
        <dbReference type="Proteomes" id="UP001597362"/>
    </source>
</evidence>
<organism evidence="2 3">
    <name type="scientific">Paenibacillus yanchengensis</name>
    <dbReference type="NCBI Taxonomy" id="2035833"/>
    <lineage>
        <taxon>Bacteria</taxon>
        <taxon>Bacillati</taxon>
        <taxon>Bacillota</taxon>
        <taxon>Bacilli</taxon>
        <taxon>Bacillales</taxon>
        <taxon>Paenibacillaceae</taxon>
        <taxon>Paenibacillus</taxon>
    </lineage>
</organism>
<dbReference type="InterPro" id="IPR025618">
    <property type="entry name" value="YtpI"/>
</dbReference>
<feature type="transmembrane region" description="Helical" evidence="1">
    <location>
        <begin position="6"/>
        <end position="25"/>
    </location>
</feature>
<feature type="transmembrane region" description="Helical" evidence="1">
    <location>
        <begin position="45"/>
        <end position="61"/>
    </location>
</feature>
<sequence>MVTLIQWFFAPAIFISLVLSLTYSFKSRRAEESNQRGVITAKMNISMGSMLIFMAAAQFFLSNESTLRIIIGSLFLVVGLFNLFAGLRNLSTYRRIMEQSTK</sequence>
<protein>
    <submittedName>
        <fullName evidence="2">YtpI family protein</fullName>
    </submittedName>
</protein>
<name>A0ABW4YLY1_9BACL</name>